<evidence type="ECO:0000256" key="4">
    <source>
        <dbReference type="SAM" id="SignalP"/>
    </source>
</evidence>
<keyword evidence="4" id="KW-0732">Signal</keyword>
<keyword evidence="1" id="KW-0175">Coiled coil</keyword>
<dbReference type="PROSITE" id="PS00296">
    <property type="entry name" value="CHAPERONINS_CPN60"/>
    <property type="match status" value="1"/>
</dbReference>
<feature type="signal peptide" evidence="4">
    <location>
        <begin position="1"/>
        <end position="21"/>
    </location>
</feature>
<dbReference type="Proteomes" id="UP000026961">
    <property type="component" value="Chromosome 1"/>
</dbReference>
<keyword evidence="3" id="KW-1133">Transmembrane helix</keyword>
<dbReference type="STRING" id="40148.A0A0D9YKD3"/>
<keyword evidence="3" id="KW-0812">Transmembrane</keyword>
<feature type="chain" id="PRO_5002351330" description="GTD-binding domain-containing protein" evidence="4">
    <location>
        <begin position="22"/>
        <end position="334"/>
    </location>
</feature>
<dbReference type="EnsemblPlants" id="OGLUM01G49080.1">
    <property type="protein sequence ID" value="OGLUM01G49080.1"/>
    <property type="gene ID" value="OGLUM01G49080"/>
</dbReference>
<dbReference type="PANTHER" id="PTHR36073:SF1">
    <property type="entry name" value="OS01G0962100 PROTEIN"/>
    <property type="match status" value="1"/>
</dbReference>
<protein>
    <recommendedName>
        <fullName evidence="7">GTD-binding domain-containing protein</fullName>
    </recommendedName>
</protein>
<evidence type="ECO:0000256" key="1">
    <source>
        <dbReference type="SAM" id="Coils"/>
    </source>
</evidence>
<keyword evidence="3" id="KW-0472">Membrane</keyword>
<dbReference type="eggNOG" id="ENOG502QVX6">
    <property type="taxonomic scope" value="Eukaryota"/>
</dbReference>
<dbReference type="PANTHER" id="PTHR36073">
    <property type="match status" value="1"/>
</dbReference>
<evidence type="ECO:0000256" key="3">
    <source>
        <dbReference type="SAM" id="Phobius"/>
    </source>
</evidence>
<reference evidence="5" key="3">
    <citation type="submission" date="2018-05" db="EMBL/GenBank/DDBJ databases">
        <title>OgluRS3 (Oryza glumaepatula Reference Sequence Version 3).</title>
        <authorList>
            <person name="Zhang J."/>
            <person name="Kudrna D."/>
            <person name="Lee S."/>
            <person name="Talag J."/>
            <person name="Welchert J."/>
            <person name="Wing R.A."/>
        </authorList>
    </citation>
    <scope>NUCLEOTIDE SEQUENCE [LARGE SCALE GENOMIC DNA]</scope>
</reference>
<evidence type="ECO:0000313" key="5">
    <source>
        <dbReference type="EnsemblPlants" id="OGLUM01G49080.1"/>
    </source>
</evidence>
<organism evidence="5">
    <name type="scientific">Oryza glumipatula</name>
    <dbReference type="NCBI Taxonomy" id="40148"/>
    <lineage>
        <taxon>Eukaryota</taxon>
        <taxon>Viridiplantae</taxon>
        <taxon>Streptophyta</taxon>
        <taxon>Embryophyta</taxon>
        <taxon>Tracheophyta</taxon>
        <taxon>Spermatophyta</taxon>
        <taxon>Magnoliopsida</taxon>
        <taxon>Liliopsida</taxon>
        <taxon>Poales</taxon>
        <taxon>Poaceae</taxon>
        <taxon>BOP clade</taxon>
        <taxon>Oryzoideae</taxon>
        <taxon>Oryzeae</taxon>
        <taxon>Oryzinae</taxon>
        <taxon>Oryza</taxon>
    </lineage>
</organism>
<feature type="transmembrane region" description="Helical" evidence="3">
    <location>
        <begin position="242"/>
        <end position="263"/>
    </location>
</feature>
<dbReference type="GO" id="GO:0005524">
    <property type="term" value="F:ATP binding"/>
    <property type="evidence" value="ECO:0007669"/>
    <property type="project" value="InterPro"/>
</dbReference>
<sequence length="334" mass="35689">MVMVGCLIAILARSCWHLAVAAVKLPALLCCDAMLSTVAFLTFPLRLLAAVDRERKAKLALLDRLVGEMQRQMERLVWENRELEEKLGMALKESRAMEEILDEMEEEHDDAFARITLLETQLKALKLENMRLIEHKGKSMWDKKPPATAAHGGESLPASTRPSSTRKRKDREDEAEEAAAAAQEEGGGGGGVATEVTAEEDSEMSAQMRRGKAVARRRSLVSLGMAAAVGAVVWAADAPCLPLLAGLLATVGVSMCSVARFFLLREEAAAALRGGGGGRAASSSSDAVALLSLNWFLLGVLTSPMLPGAAHAVFPRAARLLAWFSATATAPLSS</sequence>
<reference evidence="5" key="2">
    <citation type="submission" date="2015-04" db="UniProtKB">
        <authorList>
            <consortium name="EnsemblPlants"/>
        </authorList>
    </citation>
    <scope>IDENTIFICATION</scope>
</reference>
<evidence type="ECO:0008006" key="7">
    <source>
        <dbReference type="Google" id="ProtNLM"/>
    </source>
</evidence>
<proteinExistence type="predicted"/>
<keyword evidence="6" id="KW-1185">Reference proteome</keyword>
<accession>A0A0D9YKD3</accession>
<dbReference type="AlphaFoldDB" id="A0A0D9YKD3"/>
<evidence type="ECO:0000313" key="6">
    <source>
        <dbReference type="Proteomes" id="UP000026961"/>
    </source>
</evidence>
<dbReference type="GO" id="GO:0006457">
    <property type="term" value="P:protein folding"/>
    <property type="evidence" value="ECO:0007669"/>
    <property type="project" value="InterPro"/>
</dbReference>
<feature type="region of interest" description="Disordered" evidence="2">
    <location>
        <begin position="137"/>
        <end position="210"/>
    </location>
</feature>
<name>A0A0D9YKD3_9ORYZ</name>
<dbReference type="InterPro" id="IPR018370">
    <property type="entry name" value="Chaperonin_Cpn60_CS"/>
</dbReference>
<reference evidence="5" key="1">
    <citation type="submission" date="2013-08" db="EMBL/GenBank/DDBJ databases">
        <title>Oryza genome evolution.</title>
        <authorList>
            <person name="Wing R.A."/>
            <person name="Panaud O."/>
            <person name="Oliveira A.C."/>
        </authorList>
    </citation>
    <scope>NUCLEOTIDE SEQUENCE</scope>
</reference>
<evidence type="ECO:0000256" key="2">
    <source>
        <dbReference type="SAM" id="MobiDB-lite"/>
    </source>
</evidence>
<feature type="transmembrane region" description="Helical" evidence="3">
    <location>
        <begin position="219"/>
        <end position="236"/>
    </location>
</feature>
<feature type="coiled-coil region" evidence="1">
    <location>
        <begin position="66"/>
        <end position="135"/>
    </location>
</feature>
<dbReference type="HOGENOM" id="CLU_069016_0_0_1"/>
<dbReference type="Gramene" id="OGLUM01G49080.1">
    <property type="protein sequence ID" value="OGLUM01G49080.1"/>
    <property type="gene ID" value="OGLUM01G49080"/>
</dbReference>